<dbReference type="InterPro" id="IPR003673">
    <property type="entry name" value="CoA-Trfase_fam_III"/>
</dbReference>
<gene>
    <name evidence="1" type="ORF">EHQ90_07575</name>
</gene>
<evidence type="ECO:0000313" key="1">
    <source>
        <dbReference type="EMBL" id="TGM17283.1"/>
    </source>
</evidence>
<reference evidence="2" key="1">
    <citation type="journal article" date="2019" name="PLoS Negl. Trop. Dis.">
        <title>Revisiting the worldwide diversity of Leptospira species in the environment.</title>
        <authorList>
            <person name="Vincent A.T."/>
            <person name="Schiettekatte O."/>
            <person name="Bourhy P."/>
            <person name="Veyrier F.J."/>
            <person name="Picardeau M."/>
        </authorList>
    </citation>
    <scope>NUCLEOTIDE SEQUENCE [LARGE SCALE GENOMIC DNA]</scope>
    <source>
        <strain evidence="2">201702407</strain>
    </source>
</reference>
<sequence length="27" mass="3174">MDIVIENFRPGTMEKFGLDFNSMRIVI</sequence>
<dbReference type="Proteomes" id="UP000297422">
    <property type="component" value="Unassembled WGS sequence"/>
</dbReference>
<accession>A0ABY2N5H1</accession>
<dbReference type="Gene3D" id="3.40.50.10540">
    <property type="entry name" value="Crotonobetainyl-coa:carnitine coa-transferase, domain 1"/>
    <property type="match status" value="1"/>
</dbReference>
<dbReference type="RefSeq" id="WP_135684537.1">
    <property type="nucleotide sequence ID" value="NZ_RQGT01000058.1"/>
</dbReference>
<dbReference type="EMBL" id="RQGT01000058">
    <property type="protein sequence ID" value="TGM17283.1"/>
    <property type="molecule type" value="Genomic_DNA"/>
</dbReference>
<name>A0ABY2N5H1_9LEPT</name>
<dbReference type="InterPro" id="IPR023606">
    <property type="entry name" value="CoA-Trfase_III_dom_1_sf"/>
</dbReference>
<organism evidence="1 2">
    <name type="scientific">Leptospira stimsonii</name>
    <dbReference type="NCBI Taxonomy" id="2202203"/>
    <lineage>
        <taxon>Bacteria</taxon>
        <taxon>Pseudomonadati</taxon>
        <taxon>Spirochaetota</taxon>
        <taxon>Spirochaetia</taxon>
        <taxon>Leptospirales</taxon>
        <taxon>Leptospiraceae</taxon>
        <taxon>Leptospira</taxon>
    </lineage>
</organism>
<keyword evidence="2" id="KW-1185">Reference proteome</keyword>
<dbReference type="Pfam" id="PF02515">
    <property type="entry name" value="CoA_transf_3"/>
    <property type="match status" value="1"/>
</dbReference>
<evidence type="ECO:0000313" key="2">
    <source>
        <dbReference type="Proteomes" id="UP000297422"/>
    </source>
</evidence>
<dbReference type="SUPFAM" id="SSF89796">
    <property type="entry name" value="CoA-transferase family III (CaiB/BaiF)"/>
    <property type="match status" value="1"/>
</dbReference>
<protein>
    <submittedName>
        <fullName evidence="1">Uncharacterized protein</fullName>
    </submittedName>
</protein>
<comment type="caution">
    <text evidence="1">The sequence shown here is derived from an EMBL/GenBank/DDBJ whole genome shotgun (WGS) entry which is preliminary data.</text>
</comment>
<proteinExistence type="predicted"/>